<dbReference type="CDD" id="cd02440">
    <property type="entry name" value="AdoMet_MTases"/>
    <property type="match status" value="1"/>
</dbReference>
<dbReference type="Proteomes" id="UP000076722">
    <property type="component" value="Unassembled WGS sequence"/>
</dbReference>
<dbReference type="STRING" id="1314777.A0A164VDI4"/>
<name>A0A164VDI4_9AGAM</name>
<dbReference type="Pfam" id="PF13847">
    <property type="entry name" value="Methyltransf_31"/>
    <property type="match status" value="1"/>
</dbReference>
<organism evidence="2 3">
    <name type="scientific">Sistotremastrum niveocremeum HHB9708</name>
    <dbReference type="NCBI Taxonomy" id="1314777"/>
    <lineage>
        <taxon>Eukaryota</taxon>
        <taxon>Fungi</taxon>
        <taxon>Dikarya</taxon>
        <taxon>Basidiomycota</taxon>
        <taxon>Agaricomycotina</taxon>
        <taxon>Agaricomycetes</taxon>
        <taxon>Sistotremastrales</taxon>
        <taxon>Sistotremastraceae</taxon>
        <taxon>Sertulicium</taxon>
        <taxon>Sertulicium niveocremeum</taxon>
    </lineage>
</organism>
<keyword evidence="3" id="KW-1185">Reference proteome</keyword>
<dbReference type="EMBL" id="KV419405">
    <property type="protein sequence ID" value="KZS94058.1"/>
    <property type="molecule type" value="Genomic_DNA"/>
</dbReference>
<accession>A0A164VDI4</accession>
<sequence length="265" mass="29441">MSQPTAPEDTWSAQKYNDVASFVYSPKYTSAVLTLLDAKPGEHIIDFGCGSGEVTLELQKIVGETGKVVGVDASQSMISKSISNGVKDAAVLDLQVFAPEYVNKFDAVFTNATLHWCKRDPKAVVENARKYLKPGGRFVGEFGGMLNCVGVRAALHVALKRRGHDTKGLDPWYFPSVNEYSKVLESSGFTINHIVLEPRPTPLLGPLVDWLDTFCRQSWLANLDDQEANEVMEEAQEICSVDCRDSDGNWWLPYYRLRFATVLKA</sequence>
<dbReference type="InterPro" id="IPR029063">
    <property type="entry name" value="SAM-dependent_MTases_sf"/>
</dbReference>
<evidence type="ECO:0000313" key="2">
    <source>
        <dbReference type="EMBL" id="KZS94058.1"/>
    </source>
</evidence>
<protein>
    <submittedName>
        <fullName evidence="2">S-adenosyl-L-methionine-dependent methyltransferase</fullName>
    </submittedName>
</protein>
<evidence type="ECO:0000313" key="3">
    <source>
        <dbReference type="Proteomes" id="UP000076722"/>
    </source>
</evidence>
<dbReference type="GO" id="GO:0008168">
    <property type="term" value="F:methyltransferase activity"/>
    <property type="evidence" value="ECO:0007669"/>
    <property type="project" value="UniProtKB-KW"/>
</dbReference>
<dbReference type="OrthoDB" id="10017101at2759"/>
<keyword evidence="2" id="KW-0808">Transferase</keyword>
<dbReference type="PANTHER" id="PTHR43861">
    <property type="entry name" value="TRANS-ACONITATE 2-METHYLTRANSFERASE-RELATED"/>
    <property type="match status" value="1"/>
</dbReference>
<proteinExistence type="predicted"/>
<keyword evidence="2" id="KW-0489">Methyltransferase</keyword>
<dbReference type="SUPFAM" id="SSF53335">
    <property type="entry name" value="S-adenosyl-L-methionine-dependent methyltransferases"/>
    <property type="match status" value="1"/>
</dbReference>
<feature type="domain" description="Methyltransferase" evidence="1">
    <location>
        <begin position="39"/>
        <end position="139"/>
    </location>
</feature>
<evidence type="ECO:0000259" key="1">
    <source>
        <dbReference type="Pfam" id="PF13847"/>
    </source>
</evidence>
<dbReference type="GO" id="GO:0032259">
    <property type="term" value="P:methylation"/>
    <property type="evidence" value="ECO:0007669"/>
    <property type="project" value="UniProtKB-KW"/>
</dbReference>
<dbReference type="InterPro" id="IPR025714">
    <property type="entry name" value="Methyltranfer_dom"/>
</dbReference>
<gene>
    <name evidence="2" type="ORF">SISNIDRAFT_440449</name>
</gene>
<dbReference type="AlphaFoldDB" id="A0A164VDI4"/>
<dbReference type="Gene3D" id="3.40.50.150">
    <property type="entry name" value="Vaccinia Virus protein VP39"/>
    <property type="match status" value="1"/>
</dbReference>
<dbReference type="PANTHER" id="PTHR43861:SF1">
    <property type="entry name" value="TRANS-ACONITATE 2-METHYLTRANSFERASE"/>
    <property type="match status" value="1"/>
</dbReference>
<reference evidence="2 3" key="1">
    <citation type="journal article" date="2016" name="Mol. Biol. Evol.">
        <title>Comparative Genomics of Early-Diverging Mushroom-Forming Fungi Provides Insights into the Origins of Lignocellulose Decay Capabilities.</title>
        <authorList>
            <person name="Nagy L.G."/>
            <person name="Riley R."/>
            <person name="Tritt A."/>
            <person name="Adam C."/>
            <person name="Daum C."/>
            <person name="Floudas D."/>
            <person name="Sun H."/>
            <person name="Yadav J.S."/>
            <person name="Pangilinan J."/>
            <person name="Larsson K.H."/>
            <person name="Matsuura K."/>
            <person name="Barry K."/>
            <person name="Labutti K."/>
            <person name="Kuo R."/>
            <person name="Ohm R.A."/>
            <person name="Bhattacharya S.S."/>
            <person name="Shirouzu T."/>
            <person name="Yoshinaga Y."/>
            <person name="Martin F.M."/>
            <person name="Grigoriev I.V."/>
            <person name="Hibbett D.S."/>
        </authorList>
    </citation>
    <scope>NUCLEOTIDE SEQUENCE [LARGE SCALE GENOMIC DNA]</scope>
    <source>
        <strain evidence="2 3">HHB9708</strain>
    </source>
</reference>